<evidence type="ECO:0000256" key="12">
    <source>
        <dbReference type="ARBA" id="ARBA00022801"/>
    </source>
</evidence>
<dbReference type="GO" id="GO:0030145">
    <property type="term" value="F:manganese ion binding"/>
    <property type="evidence" value="ECO:0007669"/>
    <property type="project" value="UniProtKB-UniRule"/>
</dbReference>
<dbReference type="EC" id="3.1.26.4" evidence="6 14"/>
<evidence type="ECO:0000256" key="15">
    <source>
        <dbReference type="PROSITE-ProRule" id="PRU01319"/>
    </source>
</evidence>
<dbReference type="Proteomes" id="UP000176420">
    <property type="component" value="Unassembled WGS sequence"/>
</dbReference>
<comment type="similarity">
    <text evidence="5 14 16">Belongs to the RNase HII family.</text>
</comment>
<dbReference type="SUPFAM" id="SSF53098">
    <property type="entry name" value="Ribonuclease H-like"/>
    <property type="match status" value="1"/>
</dbReference>
<dbReference type="Gene3D" id="3.30.420.10">
    <property type="entry name" value="Ribonuclease H-like superfamily/Ribonuclease H"/>
    <property type="match status" value="1"/>
</dbReference>
<dbReference type="GO" id="GO:0032299">
    <property type="term" value="C:ribonuclease H2 complex"/>
    <property type="evidence" value="ECO:0007669"/>
    <property type="project" value="TreeGrafter"/>
</dbReference>
<gene>
    <name evidence="14" type="primary">rnhB</name>
    <name evidence="18" type="ORF">A2319_05515</name>
</gene>
<evidence type="ECO:0000313" key="19">
    <source>
        <dbReference type="Proteomes" id="UP000176420"/>
    </source>
</evidence>
<accession>A0A1G2BEC9</accession>
<evidence type="ECO:0000259" key="17">
    <source>
        <dbReference type="PROSITE" id="PS51975"/>
    </source>
</evidence>
<evidence type="ECO:0000256" key="1">
    <source>
        <dbReference type="ARBA" id="ARBA00000077"/>
    </source>
</evidence>
<dbReference type="InterPro" id="IPR024567">
    <property type="entry name" value="RNase_HII/HIII_dom"/>
</dbReference>
<dbReference type="PANTHER" id="PTHR10954:SF18">
    <property type="entry name" value="RIBONUCLEASE HII"/>
    <property type="match status" value="1"/>
</dbReference>
<dbReference type="InterPro" id="IPR001352">
    <property type="entry name" value="RNase_HII/HIII"/>
</dbReference>
<sequence length="205" mass="22799">MFGKPHLRYERRLSKEGYSAIVGVDEVGRGAWAGPIISCAIVMPLDHRVKNVRDSKELSPRKRKKVAAKIQEVAISCSIGIVENTEIDEMGIVQANEESMIRAIRGLSVEPDYVLVDAFNLQSLSGVKQSAVAHGDATVYSIAAASIVAKVTRDQIMDELDRQFPKYGFDKHKGYGTEKHKRALDKHGVTQAHRLTFHPMKTMLK</sequence>
<keyword evidence="11 14" id="KW-0255">Endonuclease</keyword>
<keyword evidence="12 14" id="KW-0378">Hydrolase</keyword>
<dbReference type="Pfam" id="PF01351">
    <property type="entry name" value="RNase_HII"/>
    <property type="match status" value="1"/>
</dbReference>
<evidence type="ECO:0000256" key="3">
    <source>
        <dbReference type="ARBA" id="ARBA00004065"/>
    </source>
</evidence>
<comment type="caution">
    <text evidence="18">The sequence shown here is derived from an EMBL/GenBank/DDBJ whole genome shotgun (WGS) entry which is preliminary data.</text>
</comment>
<evidence type="ECO:0000256" key="11">
    <source>
        <dbReference type="ARBA" id="ARBA00022759"/>
    </source>
</evidence>
<dbReference type="GO" id="GO:0004523">
    <property type="term" value="F:RNA-DNA hybrid ribonuclease activity"/>
    <property type="evidence" value="ECO:0007669"/>
    <property type="project" value="UniProtKB-UniRule"/>
</dbReference>
<protein>
    <recommendedName>
        <fullName evidence="7 14">Ribonuclease HII</fullName>
        <shortName evidence="14">RNase HII</shortName>
        <ecNumber evidence="6 14">3.1.26.4</ecNumber>
    </recommendedName>
</protein>
<dbReference type="InterPro" id="IPR012337">
    <property type="entry name" value="RNaseH-like_sf"/>
</dbReference>
<keyword evidence="13 14" id="KW-0464">Manganese</keyword>
<evidence type="ECO:0000256" key="5">
    <source>
        <dbReference type="ARBA" id="ARBA00007383"/>
    </source>
</evidence>
<evidence type="ECO:0000313" key="18">
    <source>
        <dbReference type="EMBL" id="OGY87395.1"/>
    </source>
</evidence>
<evidence type="ECO:0000256" key="7">
    <source>
        <dbReference type="ARBA" id="ARBA00019179"/>
    </source>
</evidence>
<evidence type="ECO:0000256" key="2">
    <source>
        <dbReference type="ARBA" id="ARBA00001946"/>
    </source>
</evidence>
<evidence type="ECO:0000256" key="16">
    <source>
        <dbReference type="RuleBase" id="RU003515"/>
    </source>
</evidence>
<reference evidence="18 19" key="1">
    <citation type="journal article" date="2016" name="Nat. Commun.">
        <title>Thousands of microbial genomes shed light on interconnected biogeochemical processes in an aquifer system.</title>
        <authorList>
            <person name="Anantharaman K."/>
            <person name="Brown C.T."/>
            <person name="Hug L.A."/>
            <person name="Sharon I."/>
            <person name="Castelle C.J."/>
            <person name="Probst A.J."/>
            <person name="Thomas B.C."/>
            <person name="Singh A."/>
            <person name="Wilkins M.J."/>
            <person name="Karaoz U."/>
            <person name="Brodie E.L."/>
            <person name="Williams K.H."/>
            <person name="Hubbard S.S."/>
            <person name="Banfield J.F."/>
        </authorList>
    </citation>
    <scope>NUCLEOTIDE SEQUENCE [LARGE SCALE GENOMIC DNA]</scope>
</reference>
<comment type="cofactor">
    <cofactor evidence="2">
        <name>Mg(2+)</name>
        <dbReference type="ChEBI" id="CHEBI:18420"/>
    </cofactor>
</comment>
<evidence type="ECO:0000256" key="6">
    <source>
        <dbReference type="ARBA" id="ARBA00012180"/>
    </source>
</evidence>
<dbReference type="GO" id="GO:0005737">
    <property type="term" value="C:cytoplasm"/>
    <property type="evidence" value="ECO:0007669"/>
    <property type="project" value="UniProtKB-SubCell"/>
</dbReference>
<comment type="catalytic activity">
    <reaction evidence="1 14 15 16">
        <text>Endonucleolytic cleavage to 5'-phosphomonoester.</text>
        <dbReference type="EC" id="3.1.26.4"/>
    </reaction>
</comment>
<feature type="domain" description="RNase H type-2" evidence="17">
    <location>
        <begin position="19"/>
        <end position="205"/>
    </location>
</feature>
<name>A0A1G2BEC9_9BACT</name>
<dbReference type="GO" id="GO:0043137">
    <property type="term" value="P:DNA replication, removal of RNA primer"/>
    <property type="evidence" value="ECO:0007669"/>
    <property type="project" value="TreeGrafter"/>
</dbReference>
<evidence type="ECO:0000256" key="8">
    <source>
        <dbReference type="ARBA" id="ARBA00022490"/>
    </source>
</evidence>
<dbReference type="PROSITE" id="PS51975">
    <property type="entry name" value="RNASE_H_2"/>
    <property type="match status" value="1"/>
</dbReference>
<dbReference type="NCBIfam" id="NF000595">
    <property type="entry name" value="PRK00015.1-3"/>
    <property type="match status" value="1"/>
</dbReference>
<evidence type="ECO:0000256" key="13">
    <source>
        <dbReference type="ARBA" id="ARBA00023211"/>
    </source>
</evidence>
<comment type="cofactor">
    <cofactor evidence="14 15">
        <name>Mn(2+)</name>
        <dbReference type="ChEBI" id="CHEBI:29035"/>
    </cofactor>
    <cofactor evidence="14 15">
        <name>Mg(2+)</name>
        <dbReference type="ChEBI" id="CHEBI:18420"/>
    </cofactor>
    <text evidence="14 15">Manganese or magnesium. Binds 1 divalent metal ion per monomer in the absence of substrate. May bind a second metal ion after substrate binding.</text>
</comment>
<keyword evidence="9 14" id="KW-0540">Nuclease</keyword>
<dbReference type="PANTHER" id="PTHR10954">
    <property type="entry name" value="RIBONUCLEASE H2 SUBUNIT A"/>
    <property type="match status" value="1"/>
</dbReference>
<dbReference type="GO" id="GO:0006298">
    <property type="term" value="P:mismatch repair"/>
    <property type="evidence" value="ECO:0007669"/>
    <property type="project" value="TreeGrafter"/>
</dbReference>
<keyword evidence="10 14" id="KW-0479">Metal-binding</keyword>
<dbReference type="NCBIfam" id="NF000594">
    <property type="entry name" value="PRK00015.1-1"/>
    <property type="match status" value="1"/>
</dbReference>
<evidence type="ECO:0000256" key="9">
    <source>
        <dbReference type="ARBA" id="ARBA00022722"/>
    </source>
</evidence>
<proteinExistence type="inferred from homology"/>
<feature type="binding site" evidence="14 15">
    <location>
        <position position="26"/>
    </location>
    <ligand>
        <name>a divalent metal cation</name>
        <dbReference type="ChEBI" id="CHEBI:60240"/>
    </ligand>
</feature>
<dbReference type="InterPro" id="IPR036397">
    <property type="entry name" value="RNaseH_sf"/>
</dbReference>
<dbReference type="AlphaFoldDB" id="A0A1G2BEC9"/>
<dbReference type="EMBL" id="MHKI01000009">
    <property type="protein sequence ID" value="OGY87395.1"/>
    <property type="molecule type" value="Genomic_DNA"/>
</dbReference>
<dbReference type="InterPro" id="IPR022898">
    <property type="entry name" value="RNase_HII"/>
</dbReference>
<dbReference type="HAMAP" id="MF_00052_B">
    <property type="entry name" value="RNase_HII_B"/>
    <property type="match status" value="1"/>
</dbReference>
<evidence type="ECO:0000256" key="14">
    <source>
        <dbReference type="HAMAP-Rule" id="MF_00052"/>
    </source>
</evidence>
<keyword evidence="8 14" id="KW-0963">Cytoplasm</keyword>
<evidence type="ECO:0000256" key="4">
    <source>
        <dbReference type="ARBA" id="ARBA00004496"/>
    </source>
</evidence>
<comment type="subcellular location">
    <subcellularLocation>
        <location evidence="4 14">Cytoplasm</location>
    </subcellularLocation>
</comment>
<feature type="binding site" evidence="14 15">
    <location>
        <position position="117"/>
    </location>
    <ligand>
        <name>a divalent metal cation</name>
        <dbReference type="ChEBI" id="CHEBI:60240"/>
    </ligand>
</feature>
<comment type="function">
    <text evidence="3 14 16">Endonuclease that specifically degrades the RNA of RNA-DNA hybrids.</text>
</comment>
<dbReference type="GO" id="GO:0003723">
    <property type="term" value="F:RNA binding"/>
    <property type="evidence" value="ECO:0007669"/>
    <property type="project" value="UniProtKB-UniRule"/>
</dbReference>
<dbReference type="CDD" id="cd07182">
    <property type="entry name" value="RNase_HII_bacteria_HII_like"/>
    <property type="match status" value="1"/>
</dbReference>
<organism evidence="18 19">
    <name type="scientific">Candidatus Kerfeldbacteria bacterium RIFOXYB2_FULL_38_14</name>
    <dbReference type="NCBI Taxonomy" id="1798547"/>
    <lineage>
        <taxon>Bacteria</taxon>
        <taxon>Candidatus Kerfeldiibacteriota</taxon>
    </lineage>
</organism>
<evidence type="ECO:0000256" key="10">
    <source>
        <dbReference type="ARBA" id="ARBA00022723"/>
    </source>
</evidence>
<feature type="binding site" evidence="14 15">
    <location>
        <position position="25"/>
    </location>
    <ligand>
        <name>a divalent metal cation</name>
        <dbReference type="ChEBI" id="CHEBI:60240"/>
    </ligand>
</feature>